<dbReference type="Proteomes" id="UP000076738">
    <property type="component" value="Unassembled WGS sequence"/>
</dbReference>
<gene>
    <name evidence="2" type="ORF">CALVIDRAFT_602595</name>
</gene>
<keyword evidence="3" id="KW-1185">Reference proteome</keyword>
<feature type="region of interest" description="Disordered" evidence="1">
    <location>
        <begin position="133"/>
        <end position="177"/>
    </location>
</feature>
<evidence type="ECO:0000313" key="2">
    <source>
        <dbReference type="EMBL" id="KZO90873.1"/>
    </source>
</evidence>
<reference evidence="2 3" key="1">
    <citation type="journal article" date="2016" name="Mol. Biol. Evol.">
        <title>Comparative Genomics of Early-Diverging Mushroom-Forming Fungi Provides Insights into the Origins of Lignocellulose Decay Capabilities.</title>
        <authorList>
            <person name="Nagy L.G."/>
            <person name="Riley R."/>
            <person name="Tritt A."/>
            <person name="Adam C."/>
            <person name="Daum C."/>
            <person name="Floudas D."/>
            <person name="Sun H."/>
            <person name="Yadav J.S."/>
            <person name="Pangilinan J."/>
            <person name="Larsson K.H."/>
            <person name="Matsuura K."/>
            <person name="Barry K."/>
            <person name="Labutti K."/>
            <person name="Kuo R."/>
            <person name="Ohm R.A."/>
            <person name="Bhattacharya S.S."/>
            <person name="Shirouzu T."/>
            <person name="Yoshinaga Y."/>
            <person name="Martin F.M."/>
            <person name="Grigoriev I.V."/>
            <person name="Hibbett D.S."/>
        </authorList>
    </citation>
    <scope>NUCLEOTIDE SEQUENCE [LARGE SCALE GENOMIC DNA]</scope>
    <source>
        <strain evidence="2 3">TUFC12733</strain>
    </source>
</reference>
<feature type="compositionally biased region" description="Basic residues" evidence="1">
    <location>
        <begin position="42"/>
        <end position="53"/>
    </location>
</feature>
<evidence type="ECO:0000313" key="3">
    <source>
        <dbReference type="Proteomes" id="UP000076738"/>
    </source>
</evidence>
<feature type="non-terminal residue" evidence="2">
    <location>
        <position position="177"/>
    </location>
</feature>
<organism evidence="2 3">
    <name type="scientific">Calocera viscosa (strain TUFC12733)</name>
    <dbReference type="NCBI Taxonomy" id="1330018"/>
    <lineage>
        <taxon>Eukaryota</taxon>
        <taxon>Fungi</taxon>
        <taxon>Dikarya</taxon>
        <taxon>Basidiomycota</taxon>
        <taxon>Agaricomycotina</taxon>
        <taxon>Dacrymycetes</taxon>
        <taxon>Dacrymycetales</taxon>
        <taxon>Dacrymycetaceae</taxon>
        <taxon>Calocera</taxon>
    </lineage>
</organism>
<proteinExistence type="predicted"/>
<feature type="compositionally biased region" description="Low complexity" evidence="1">
    <location>
        <begin position="77"/>
        <end position="89"/>
    </location>
</feature>
<evidence type="ECO:0000256" key="1">
    <source>
        <dbReference type="SAM" id="MobiDB-lite"/>
    </source>
</evidence>
<name>A0A167GSZ8_CALVF</name>
<dbReference type="EMBL" id="KV417332">
    <property type="protein sequence ID" value="KZO90873.1"/>
    <property type="molecule type" value="Genomic_DNA"/>
</dbReference>
<sequence length="177" mass="19925">MHRHSEIRGSSVRTGVGYIGMRVFLSFVQVLGISRSALPLHKTRNRTHMHTGARARESPVLPAQQFQDSHAHRHSSSRVAGASSPAVSVCRPGRLPSMAAQLGRLPPAGRPSPAADRRKHPEWWWPAVDRWEHPARRRGKPADGQQPAVRRRVPEHGRQPAVWRRLPEHRRQLPGSL</sequence>
<accession>A0A167GSZ8</accession>
<dbReference type="AlphaFoldDB" id="A0A167GSZ8"/>
<feature type="region of interest" description="Disordered" evidence="1">
    <location>
        <begin position="42"/>
        <end position="118"/>
    </location>
</feature>
<protein>
    <submittedName>
        <fullName evidence="2">Uncharacterized protein</fullName>
    </submittedName>
</protein>